<dbReference type="SUPFAM" id="SSF53474">
    <property type="entry name" value="alpha/beta-Hydrolases"/>
    <property type="match status" value="1"/>
</dbReference>
<dbReference type="Proteomes" id="UP000469185">
    <property type="component" value="Unassembled WGS sequence"/>
</dbReference>
<dbReference type="Gene3D" id="3.40.50.1820">
    <property type="entry name" value="alpha/beta hydrolase"/>
    <property type="match status" value="1"/>
</dbReference>
<feature type="signal peptide" evidence="3">
    <location>
        <begin position="1"/>
        <end position="26"/>
    </location>
</feature>
<dbReference type="InterPro" id="IPR029058">
    <property type="entry name" value="AB_hydrolase_fold"/>
</dbReference>
<accession>A0A6N9YTY3</accession>
<name>A0A6N9YTY3_9ACTN</name>
<reference evidence="4 5" key="1">
    <citation type="submission" date="2020-02" db="EMBL/GenBank/DDBJ databases">
        <authorList>
            <person name="Li X.-J."/>
            <person name="Feng X.-M."/>
        </authorList>
    </citation>
    <scope>NUCLEOTIDE SEQUENCE [LARGE SCALE GENOMIC DNA]</scope>
    <source>
        <strain evidence="4 5">CGMCC 4.7225</strain>
    </source>
</reference>
<keyword evidence="5" id="KW-1185">Reference proteome</keyword>
<evidence type="ECO:0000313" key="4">
    <source>
        <dbReference type="EMBL" id="NED98397.1"/>
    </source>
</evidence>
<organism evidence="4 5">
    <name type="scientific">Phytoactinopolyspora alkaliphila</name>
    <dbReference type="NCBI Taxonomy" id="1783498"/>
    <lineage>
        <taxon>Bacteria</taxon>
        <taxon>Bacillati</taxon>
        <taxon>Actinomycetota</taxon>
        <taxon>Actinomycetes</taxon>
        <taxon>Jiangellales</taxon>
        <taxon>Jiangellaceae</taxon>
        <taxon>Phytoactinopolyspora</taxon>
    </lineage>
</organism>
<evidence type="ECO:0000256" key="2">
    <source>
        <dbReference type="ARBA" id="ARBA00022801"/>
    </source>
</evidence>
<gene>
    <name evidence="4" type="ORF">G1H11_24150</name>
</gene>
<proteinExistence type="predicted"/>
<dbReference type="PANTHER" id="PTHR43037">
    <property type="entry name" value="UNNAMED PRODUCT-RELATED"/>
    <property type="match status" value="1"/>
</dbReference>
<sequence>MRRRANVLAASVVACTLVSTTVAAQASSTTAALDPVAVPDIGTEVWLFDERDAYDFTKREPTIAPRYLVYPDEAVDAAGAAELIDELGLATHLTEYATRAWVINPTNGVSYDAEADLESYFSLLSELPRQATWQHTNMKVIGIGEGATFVNNVISQNSWSIAGIFTHGGSMSSAVTPHAPIPAYIHGDATAADQYVSANQAVPVSTEGGVTVYEDPADPLVRVVAAADSGQSLAESFSSAWEHLLSHNYRIYLDDNNPGRVDPFVTRDGFALFSYRLDELGVRQTPVTHPLGSSTGEYMWQEYIPESAAEAPAGTLPLIVLLHGTTDMPQHIAERGGWIEQVAETGAIMVSAENQGSRFGLLNFNADSTARLVEHLAAKYPQIDTGRVYAFGFSLGASQTQSWPLEQRDLFAAVAGLGAPFGGGDAQIALARSIAAPNHEVPIYMLQGVNDDIGQLPVSASSRSVYTALRAYGALNGVDVPQAPDLSVNPFYGIELDDQRWDKIGEKDAHVGTLSNDRGVVMKLAAVSDLAHVNYPLSAPDIWEFFEGYRRDTVTGELIFVPSFADVRWHYDQAVRAGLLAGELATEIQEAIDRAERFTDGPQHRAGLAQLDNAARTAERAGLDALAEALTKLRQSLS</sequence>
<dbReference type="EMBL" id="JAAGOB010000020">
    <property type="protein sequence ID" value="NED98397.1"/>
    <property type="molecule type" value="Genomic_DNA"/>
</dbReference>
<evidence type="ECO:0000313" key="5">
    <source>
        <dbReference type="Proteomes" id="UP000469185"/>
    </source>
</evidence>
<dbReference type="AlphaFoldDB" id="A0A6N9YTY3"/>
<keyword evidence="1 3" id="KW-0732">Signal</keyword>
<evidence type="ECO:0000256" key="3">
    <source>
        <dbReference type="SAM" id="SignalP"/>
    </source>
</evidence>
<dbReference type="GO" id="GO:0016787">
    <property type="term" value="F:hydrolase activity"/>
    <property type="evidence" value="ECO:0007669"/>
    <property type="project" value="UniProtKB-KW"/>
</dbReference>
<keyword evidence="2" id="KW-0378">Hydrolase</keyword>
<dbReference type="PROSITE" id="PS51257">
    <property type="entry name" value="PROKAR_LIPOPROTEIN"/>
    <property type="match status" value="1"/>
</dbReference>
<comment type="caution">
    <text evidence="4">The sequence shown here is derived from an EMBL/GenBank/DDBJ whole genome shotgun (WGS) entry which is preliminary data.</text>
</comment>
<protein>
    <submittedName>
        <fullName evidence="4">Uncharacterized protein</fullName>
    </submittedName>
</protein>
<dbReference type="InterPro" id="IPR050955">
    <property type="entry name" value="Plant_Biomass_Hydrol_Est"/>
</dbReference>
<dbReference type="RefSeq" id="WP_163821193.1">
    <property type="nucleotide sequence ID" value="NZ_JAAGOB010000020.1"/>
</dbReference>
<feature type="chain" id="PRO_5026977358" evidence="3">
    <location>
        <begin position="27"/>
        <end position="638"/>
    </location>
</feature>
<dbReference type="PANTHER" id="PTHR43037:SF5">
    <property type="entry name" value="FERULOYL ESTERASE"/>
    <property type="match status" value="1"/>
</dbReference>
<evidence type="ECO:0000256" key="1">
    <source>
        <dbReference type="ARBA" id="ARBA00022729"/>
    </source>
</evidence>